<dbReference type="GO" id="GO:0016887">
    <property type="term" value="F:ATP hydrolysis activity"/>
    <property type="evidence" value="ECO:0007669"/>
    <property type="project" value="InterPro"/>
</dbReference>
<dbReference type="PROSITE" id="PS50929">
    <property type="entry name" value="ABC_TM1F"/>
    <property type="match status" value="1"/>
</dbReference>
<dbReference type="GO" id="GO:0005524">
    <property type="term" value="F:ATP binding"/>
    <property type="evidence" value="ECO:0007669"/>
    <property type="project" value="UniProtKB-KW"/>
</dbReference>
<gene>
    <name evidence="12" type="ordered locus">BMS_1922</name>
</gene>
<dbReference type="HOGENOM" id="CLU_000604_84_3_7"/>
<evidence type="ECO:0000256" key="8">
    <source>
        <dbReference type="ARBA" id="ARBA00040960"/>
    </source>
</evidence>
<dbReference type="Gene3D" id="3.40.50.300">
    <property type="entry name" value="P-loop containing nucleotide triphosphate hydrolases"/>
    <property type="match status" value="1"/>
</dbReference>
<dbReference type="CDD" id="cd18544">
    <property type="entry name" value="ABC_6TM_TmrA_like"/>
    <property type="match status" value="1"/>
</dbReference>
<dbReference type="PATRIC" id="fig|862908.3.peg.1823"/>
<dbReference type="InterPro" id="IPR039421">
    <property type="entry name" value="Type_1_exporter"/>
</dbReference>
<keyword evidence="3 9" id="KW-0812">Transmembrane</keyword>
<dbReference type="InterPro" id="IPR027417">
    <property type="entry name" value="P-loop_NTPase"/>
</dbReference>
<dbReference type="KEGG" id="bmx:BMS_1922"/>
<evidence type="ECO:0000256" key="9">
    <source>
        <dbReference type="SAM" id="Phobius"/>
    </source>
</evidence>
<evidence type="ECO:0000256" key="3">
    <source>
        <dbReference type="ARBA" id="ARBA00022692"/>
    </source>
</evidence>
<dbReference type="EMBL" id="FQ312005">
    <property type="protein sequence ID" value="CBW26738.1"/>
    <property type="molecule type" value="Genomic_DNA"/>
</dbReference>
<feature type="domain" description="ABC transporter" evidence="10">
    <location>
        <begin position="360"/>
        <end position="593"/>
    </location>
</feature>
<evidence type="ECO:0000256" key="6">
    <source>
        <dbReference type="ARBA" id="ARBA00022989"/>
    </source>
</evidence>
<dbReference type="PANTHER" id="PTHR43394">
    <property type="entry name" value="ATP-DEPENDENT PERMEASE MDL1, MITOCHONDRIAL"/>
    <property type="match status" value="1"/>
</dbReference>
<dbReference type="Proteomes" id="UP000008963">
    <property type="component" value="Chromosome"/>
</dbReference>
<dbReference type="InterPro" id="IPR011527">
    <property type="entry name" value="ABC1_TM_dom"/>
</dbReference>
<dbReference type="OrthoDB" id="5578035at2"/>
<protein>
    <recommendedName>
        <fullName evidence="8">Multidrug resistance-like ATP-binding protein MdlB</fullName>
    </recommendedName>
</protein>
<dbReference type="GO" id="GO:0005886">
    <property type="term" value="C:plasma membrane"/>
    <property type="evidence" value="ECO:0007669"/>
    <property type="project" value="UniProtKB-SubCell"/>
</dbReference>
<feature type="domain" description="ABC transmembrane type-1" evidence="11">
    <location>
        <begin position="42"/>
        <end position="324"/>
    </location>
</feature>
<evidence type="ECO:0000256" key="1">
    <source>
        <dbReference type="ARBA" id="ARBA00004651"/>
    </source>
</evidence>
<dbReference type="PANTHER" id="PTHR43394:SF1">
    <property type="entry name" value="ATP-BINDING CASSETTE SUB-FAMILY B MEMBER 10, MITOCHONDRIAL"/>
    <property type="match status" value="1"/>
</dbReference>
<feature type="transmembrane region" description="Helical" evidence="9">
    <location>
        <begin position="41"/>
        <end position="59"/>
    </location>
</feature>
<feature type="transmembrane region" description="Helical" evidence="9">
    <location>
        <begin position="269"/>
        <end position="302"/>
    </location>
</feature>
<keyword evidence="6 9" id="KW-1133">Transmembrane helix</keyword>
<keyword evidence="13" id="KW-1185">Reference proteome</keyword>
<sequence>MSNQFLERDEQDDGNLRKNALSDLRSFKFLVRQGQARKGKFIFALILMLISSLVAIYSSRAMGYLVEDGLLPKDFDRSYLWAGVIILCEVMALALQWFGRRILVINSSETILDIRRKLFAHIQKLPLGFYDKQPQGRVITRMTHDVEGVEEFFTSTIGRFVNAGFMAIISGTAMCITNLRLGLILVASMLPAVLLVYLTKNKVRVVNRRMSKLSSALNSKLNEYLSGIDVIRSYGLENWSHQNFDATVNDHRQAQLNANFLYSWTRPLTAFFCTLPLIGLVFFGGQAVIAGTMSVGIFVAFIRYCEKFFSPIMMLAREIHVIQQAFTSSERVHSFFGHENEDRILGEDGALNDSVIQGKIEFKNTWMAYDNDNWVLKDINFSISEGEKIGLVGSTGCGKTTTVSLLARLYDFQKGDILIDNLSIREYERKFLRSSIGFVSQDPIIFNASLRENLLAGKESSDEQILYCCKKTGFYQVMLEGALDLDSEILDGGENLSIGEKQLLSLTRVLLGDPRILILDEATANIDPNYEKIIHSAIEAIMENKTCLIIAHRLDTVMSCDRLLVFEKGRLVESGTPRELLQSDGHFAKLQKASEL</sequence>
<keyword evidence="2" id="KW-0813">Transport</keyword>
<dbReference type="PROSITE" id="PS50893">
    <property type="entry name" value="ABC_TRANSPORTER_2"/>
    <property type="match status" value="1"/>
</dbReference>
<evidence type="ECO:0000313" key="12">
    <source>
        <dbReference type="EMBL" id="CBW26738.1"/>
    </source>
</evidence>
<dbReference type="RefSeq" id="WP_014244519.1">
    <property type="nucleotide sequence ID" value="NC_016620.1"/>
</dbReference>
<evidence type="ECO:0000256" key="2">
    <source>
        <dbReference type="ARBA" id="ARBA00022448"/>
    </source>
</evidence>
<dbReference type="FunFam" id="3.40.50.300:FF:000604">
    <property type="entry name" value="ABC transporter B family member 28"/>
    <property type="match status" value="1"/>
</dbReference>
<evidence type="ECO:0000256" key="7">
    <source>
        <dbReference type="ARBA" id="ARBA00023136"/>
    </source>
</evidence>
<dbReference type="InterPro" id="IPR003439">
    <property type="entry name" value="ABC_transporter-like_ATP-bd"/>
</dbReference>
<dbReference type="AlphaFoldDB" id="E1X2H1"/>
<dbReference type="SUPFAM" id="SSF52540">
    <property type="entry name" value="P-loop containing nucleoside triphosphate hydrolases"/>
    <property type="match status" value="1"/>
</dbReference>
<feature type="transmembrane region" description="Helical" evidence="9">
    <location>
        <begin position="179"/>
        <end position="198"/>
    </location>
</feature>
<dbReference type="InterPro" id="IPR003593">
    <property type="entry name" value="AAA+_ATPase"/>
</dbReference>
<evidence type="ECO:0000256" key="4">
    <source>
        <dbReference type="ARBA" id="ARBA00022741"/>
    </source>
</evidence>
<dbReference type="STRING" id="862908.BMS_1922"/>
<name>E1X2H1_HALMS</name>
<dbReference type="eggNOG" id="COG1132">
    <property type="taxonomic scope" value="Bacteria"/>
</dbReference>
<evidence type="ECO:0000313" key="13">
    <source>
        <dbReference type="Proteomes" id="UP000008963"/>
    </source>
</evidence>
<reference evidence="13" key="1">
    <citation type="journal article" date="2013" name="ISME J.">
        <title>A small predatory core genome in the divergent marine Bacteriovorax marinus SJ and the terrestrial Bdellovibrio bacteriovorus.</title>
        <authorList>
            <person name="Crossman L.C."/>
            <person name="Chen H."/>
            <person name="Cerdeno-Tarraga A.M."/>
            <person name="Brooks K."/>
            <person name="Quail M.A."/>
            <person name="Pineiro S.A."/>
            <person name="Hobley L."/>
            <person name="Sockett R.E."/>
            <person name="Bentley S.D."/>
            <person name="Parkhill J."/>
            <person name="Williams H.N."/>
            <person name="Stine O.C."/>
        </authorList>
    </citation>
    <scope>NUCLEOTIDE SEQUENCE [LARGE SCALE GENOMIC DNA]</scope>
    <source>
        <strain evidence="13">ATCC BAA-682 / DSM 15412 / SJ</strain>
    </source>
</reference>
<dbReference type="InterPro" id="IPR036640">
    <property type="entry name" value="ABC1_TM_sf"/>
</dbReference>
<dbReference type="Gene3D" id="1.20.1560.10">
    <property type="entry name" value="ABC transporter type 1, transmembrane domain"/>
    <property type="match status" value="1"/>
</dbReference>
<dbReference type="Pfam" id="PF00005">
    <property type="entry name" value="ABC_tran"/>
    <property type="match status" value="1"/>
</dbReference>
<keyword evidence="5 12" id="KW-0067">ATP-binding</keyword>
<dbReference type="GO" id="GO:0005737">
    <property type="term" value="C:cytoplasm"/>
    <property type="evidence" value="ECO:0007669"/>
    <property type="project" value="UniProtKB-ARBA"/>
</dbReference>
<dbReference type="Pfam" id="PF00664">
    <property type="entry name" value="ABC_membrane"/>
    <property type="match status" value="1"/>
</dbReference>
<proteinExistence type="predicted"/>
<dbReference type="SMART" id="SM00382">
    <property type="entry name" value="AAA"/>
    <property type="match status" value="1"/>
</dbReference>
<evidence type="ECO:0000256" key="5">
    <source>
        <dbReference type="ARBA" id="ARBA00022840"/>
    </source>
</evidence>
<dbReference type="GO" id="GO:0015421">
    <property type="term" value="F:ABC-type oligopeptide transporter activity"/>
    <property type="evidence" value="ECO:0007669"/>
    <property type="project" value="TreeGrafter"/>
</dbReference>
<evidence type="ECO:0000259" key="10">
    <source>
        <dbReference type="PROSITE" id="PS50893"/>
    </source>
</evidence>
<dbReference type="SUPFAM" id="SSF90123">
    <property type="entry name" value="ABC transporter transmembrane region"/>
    <property type="match status" value="1"/>
</dbReference>
<accession>E1X2H1</accession>
<evidence type="ECO:0000259" key="11">
    <source>
        <dbReference type="PROSITE" id="PS50929"/>
    </source>
</evidence>
<keyword evidence="4" id="KW-0547">Nucleotide-binding</keyword>
<feature type="transmembrane region" description="Helical" evidence="9">
    <location>
        <begin position="79"/>
        <end position="98"/>
    </location>
</feature>
<keyword evidence="7 9" id="KW-0472">Membrane</keyword>
<organism evidence="12 13">
    <name type="scientific">Halobacteriovorax marinus (strain ATCC BAA-682 / DSM 15412 / SJ)</name>
    <name type="common">Bacteriovorax marinus</name>
    <dbReference type="NCBI Taxonomy" id="862908"/>
    <lineage>
        <taxon>Bacteria</taxon>
        <taxon>Pseudomonadati</taxon>
        <taxon>Bdellovibrionota</taxon>
        <taxon>Bacteriovoracia</taxon>
        <taxon>Bacteriovoracales</taxon>
        <taxon>Halobacteriovoraceae</taxon>
        <taxon>Halobacteriovorax</taxon>
    </lineage>
</organism>
<comment type="subcellular location">
    <subcellularLocation>
        <location evidence="1">Cell membrane</location>
        <topology evidence="1">Multi-pass membrane protein</topology>
    </subcellularLocation>
</comment>